<organism evidence="3 4">
    <name type="scientific">Stackebrandtia albiflava</name>
    <dbReference type="NCBI Taxonomy" id="406432"/>
    <lineage>
        <taxon>Bacteria</taxon>
        <taxon>Bacillati</taxon>
        <taxon>Actinomycetota</taxon>
        <taxon>Actinomycetes</taxon>
        <taxon>Glycomycetales</taxon>
        <taxon>Glycomycetaceae</taxon>
        <taxon>Stackebrandtia</taxon>
    </lineage>
</organism>
<sequence length="192" mass="20849">MTEWWTHLVADVADWFPGGLFGLLLAVVVAAVLVGLAIQRRGLFRWRPSRRRAAPPREAKVTAEIEETDDELVPDVPGDVLVDRAHRYTASGDYRRAVREWLRVMVRDLIDDGGLVHSPGMTVTELATAAGWTVPGAAGPMSEAAEVFSAIWYGGVEADIASAERMRGLRDRLATALVPHSPVLVRGAEAAS</sequence>
<evidence type="ECO:0000256" key="1">
    <source>
        <dbReference type="SAM" id="Phobius"/>
    </source>
</evidence>
<reference evidence="3 4" key="1">
    <citation type="journal article" date="2013" name="Stand. Genomic Sci.">
        <title>Genomic Encyclopedia of Type Strains, Phase I: The one thousand microbial genomes (KMG-I) project.</title>
        <authorList>
            <person name="Kyrpides N.C."/>
            <person name="Woyke T."/>
            <person name="Eisen J.A."/>
            <person name="Garrity G."/>
            <person name="Lilburn T.G."/>
            <person name="Beck B.J."/>
            <person name="Whitman W.B."/>
            <person name="Hugenholtz P."/>
            <person name="Klenk H.P."/>
        </authorList>
    </citation>
    <scope>NUCLEOTIDE SEQUENCE [LARGE SCALE GENOMIC DNA]</scope>
    <source>
        <strain evidence="3 4">DSM 45044</strain>
    </source>
</reference>
<evidence type="ECO:0000313" key="4">
    <source>
        <dbReference type="Proteomes" id="UP000321617"/>
    </source>
</evidence>
<gene>
    <name evidence="3" type="ORF">LX16_3600</name>
</gene>
<comment type="caution">
    <text evidence="3">The sequence shown here is derived from an EMBL/GenBank/DDBJ whole genome shotgun (WGS) entry which is preliminary data.</text>
</comment>
<keyword evidence="4" id="KW-1185">Reference proteome</keyword>
<name>A0A562V4L6_9ACTN</name>
<dbReference type="AlphaFoldDB" id="A0A562V4L6"/>
<keyword evidence="1" id="KW-0472">Membrane</keyword>
<protein>
    <submittedName>
        <fullName evidence="3">Uncharacterized protein DUF4129</fullName>
    </submittedName>
</protein>
<evidence type="ECO:0000259" key="2">
    <source>
        <dbReference type="Pfam" id="PF13559"/>
    </source>
</evidence>
<keyword evidence="1" id="KW-1133">Transmembrane helix</keyword>
<proteinExistence type="predicted"/>
<dbReference type="OrthoDB" id="3389322at2"/>
<dbReference type="InterPro" id="IPR025403">
    <property type="entry name" value="TgpA-like_C"/>
</dbReference>
<accession>A0A562V4L6</accession>
<dbReference type="Proteomes" id="UP000321617">
    <property type="component" value="Unassembled WGS sequence"/>
</dbReference>
<feature type="transmembrane region" description="Helical" evidence="1">
    <location>
        <begin position="20"/>
        <end position="38"/>
    </location>
</feature>
<feature type="domain" description="Protein-glutamine gamma-glutamyltransferase-like C-terminal" evidence="2">
    <location>
        <begin position="103"/>
        <end position="167"/>
    </location>
</feature>
<evidence type="ECO:0000313" key="3">
    <source>
        <dbReference type="EMBL" id="TWJ12834.1"/>
    </source>
</evidence>
<dbReference type="Pfam" id="PF13559">
    <property type="entry name" value="DUF4129"/>
    <property type="match status" value="1"/>
</dbReference>
<keyword evidence="1" id="KW-0812">Transmembrane</keyword>
<dbReference type="RefSeq" id="WP_147140246.1">
    <property type="nucleotide sequence ID" value="NZ_BAABIJ010000002.1"/>
</dbReference>
<dbReference type="EMBL" id="VLLL01000006">
    <property type="protein sequence ID" value="TWJ12834.1"/>
    <property type="molecule type" value="Genomic_DNA"/>
</dbReference>